<reference evidence="2" key="1">
    <citation type="journal article" date="2020" name="mSystems">
        <title>Genome- and Community-Level Interaction Insights into Carbon Utilization and Element Cycling Functions of Hydrothermarchaeota in Hydrothermal Sediment.</title>
        <authorList>
            <person name="Zhou Z."/>
            <person name="Liu Y."/>
            <person name="Xu W."/>
            <person name="Pan J."/>
            <person name="Luo Z.H."/>
            <person name="Li M."/>
        </authorList>
    </citation>
    <scope>NUCLEOTIDE SEQUENCE [LARGE SCALE GENOMIC DNA]</scope>
    <source>
        <strain evidence="2">HyVt-93</strain>
    </source>
</reference>
<dbReference type="PROSITE" id="PS00198">
    <property type="entry name" value="4FE4S_FER_1"/>
    <property type="match status" value="1"/>
</dbReference>
<accession>A0A7C5NSZ4</accession>
<dbReference type="AlphaFoldDB" id="A0A7C5NSZ4"/>
<proteinExistence type="predicted"/>
<comment type="caution">
    <text evidence="2">The sequence shown here is derived from an EMBL/GenBank/DDBJ whole genome shotgun (WGS) entry which is preliminary data.</text>
</comment>
<dbReference type="PROSITE" id="PS51379">
    <property type="entry name" value="4FE4S_FER_2"/>
    <property type="match status" value="1"/>
</dbReference>
<name>A0A7C5NSZ4_THELI</name>
<organism evidence="2">
    <name type="scientific">Thermococcus litoralis</name>
    <dbReference type="NCBI Taxonomy" id="2265"/>
    <lineage>
        <taxon>Archaea</taxon>
        <taxon>Methanobacteriati</taxon>
        <taxon>Methanobacteriota</taxon>
        <taxon>Thermococci</taxon>
        <taxon>Thermococcales</taxon>
        <taxon>Thermococcaceae</taxon>
        <taxon>Thermococcus</taxon>
    </lineage>
</organism>
<dbReference type="Pfam" id="PF00037">
    <property type="entry name" value="Fer4"/>
    <property type="match status" value="1"/>
</dbReference>
<feature type="non-terminal residue" evidence="2">
    <location>
        <position position="1"/>
    </location>
</feature>
<dbReference type="SUPFAM" id="SSF54862">
    <property type="entry name" value="4Fe-4S ferredoxins"/>
    <property type="match status" value="1"/>
</dbReference>
<protein>
    <submittedName>
        <fullName evidence="2">4Fe-4S dicluster domain-containing protein</fullName>
    </submittedName>
</protein>
<evidence type="ECO:0000259" key="1">
    <source>
        <dbReference type="PROSITE" id="PS51379"/>
    </source>
</evidence>
<dbReference type="InterPro" id="IPR017896">
    <property type="entry name" value="4Fe4S_Fe-S-bd"/>
</dbReference>
<dbReference type="EMBL" id="DRTU01000221">
    <property type="protein sequence ID" value="HHI00883.1"/>
    <property type="molecule type" value="Genomic_DNA"/>
</dbReference>
<dbReference type="InterPro" id="IPR017900">
    <property type="entry name" value="4Fe4S_Fe_S_CS"/>
</dbReference>
<evidence type="ECO:0000313" key="2">
    <source>
        <dbReference type="EMBL" id="HHI00883.1"/>
    </source>
</evidence>
<dbReference type="Proteomes" id="UP000886217">
    <property type="component" value="Unassembled WGS sequence"/>
</dbReference>
<feature type="domain" description="4Fe-4S ferredoxin-type" evidence="1">
    <location>
        <begin position="16"/>
        <end position="45"/>
    </location>
</feature>
<gene>
    <name evidence="2" type="ORF">ENL40_05375</name>
</gene>
<dbReference type="Gene3D" id="3.30.70.20">
    <property type="match status" value="1"/>
</dbReference>
<dbReference type="GO" id="GO:0016491">
    <property type="term" value="F:oxidoreductase activity"/>
    <property type="evidence" value="ECO:0007669"/>
    <property type="project" value="UniProtKB-ARBA"/>
</dbReference>
<sequence length="46" mass="4944">ALLTGCPALVFDDERGKMRIDPLICTGCGLCEQLCPFDAIAYPGKK</sequence>